<comment type="caution">
    <text evidence="1">The sequence shown here is derived from an EMBL/GenBank/DDBJ whole genome shotgun (WGS) entry which is preliminary data.</text>
</comment>
<organism evidence="1 2">
    <name type="scientific">Willisornis vidua</name>
    <name type="common">Xingu scale-backed antbird</name>
    <dbReference type="NCBI Taxonomy" id="1566151"/>
    <lineage>
        <taxon>Eukaryota</taxon>
        <taxon>Metazoa</taxon>
        <taxon>Chordata</taxon>
        <taxon>Craniata</taxon>
        <taxon>Vertebrata</taxon>
        <taxon>Euteleostomi</taxon>
        <taxon>Archelosauria</taxon>
        <taxon>Archosauria</taxon>
        <taxon>Dinosauria</taxon>
        <taxon>Saurischia</taxon>
        <taxon>Theropoda</taxon>
        <taxon>Coelurosauria</taxon>
        <taxon>Aves</taxon>
        <taxon>Neognathae</taxon>
        <taxon>Neoaves</taxon>
        <taxon>Telluraves</taxon>
        <taxon>Australaves</taxon>
        <taxon>Passeriformes</taxon>
        <taxon>Thamnophilidae</taxon>
        <taxon>Willisornis</taxon>
    </lineage>
</organism>
<keyword evidence="2" id="KW-1185">Reference proteome</keyword>
<sequence length="170" mass="19190">MKSDKCDGLEYYRLHQTVVAVDTPEGWDAIQDKLEKWAYGNIMRFSKGKYKVLPLDWGNTWYQYRLRDEGIQGSPNKKGLAVLGMTNSPDTAKNPNLVEEVSKPLSIAYQPSGLSGEVPDDWKLAIVTPINKKVYKEDLGNYRPVSLTSVPGRVMEQFILSVITQHLQDG</sequence>
<evidence type="ECO:0000313" key="1">
    <source>
        <dbReference type="EMBL" id="KAJ7404594.1"/>
    </source>
</evidence>
<dbReference type="EMBL" id="WHWB01034761">
    <property type="protein sequence ID" value="KAJ7404594.1"/>
    <property type="molecule type" value="Genomic_DNA"/>
</dbReference>
<name>A0ABQ9CL56_9PASS</name>
<gene>
    <name evidence="1" type="ORF">WISP_144521</name>
</gene>
<dbReference type="PANTHER" id="PTHR33395:SF22">
    <property type="entry name" value="REVERSE TRANSCRIPTASE DOMAIN-CONTAINING PROTEIN"/>
    <property type="match status" value="1"/>
</dbReference>
<reference evidence="1" key="1">
    <citation type="submission" date="2019-10" db="EMBL/GenBank/DDBJ databases">
        <authorList>
            <person name="Soares A.E.R."/>
            <person name="Aleixo A."/>
            <person name="Schneider P."/>
            <person name="Miyaki C.Y."/>
            <person name="Schneider M.P."/>
            <person name="Mello C."/>
            <person name="Vasconcelos A.T.R."/>
        </authorList>
    </citation>
    <scope>NUCLEOTIDE SEQUENCE</scope>
    <source>
        <tissue evidence="1">Muscle</tissue>
    </source>
</reference>
<evidence type="ECO:0000313" key="2">
    <source>
        <dbReference type="Proteomes" id="UP001145742"/>
    </source>
</evidence>
<dbReference type="Proteomes" id="UP001145742">
    <property type="component" value="Unassembled WGS sequence"/>
</dbReference>
<dbReference type="PANTHER" id="PTHR33395">
    <property type="entry name" value="TRANSCRIPTASE, PUTATIVE-RELATED-RELATED"/>
    <property type="match status" value="1"/>
</dbReference>
<protein>
    <submittedName>
        <fullName evidence="1">Uncharacterized protein</fullName>
    </submittedName>
</protein>
<proteinExistence type="predicted"/>
<accession>A0ABQ9CL56</accession>